<gene>
    <name evidence="5" type="ORF">TCAL_01774</name>
</gene>
<keyword evidence="3" id="KW-0732">Signal</keyword>
<evidence type="ECO:0000259" key="4">
    <source>
        <dbReference type="PROSITE" id="PS01180"/>
    </source>
</evidence>
<keyword evidence="6" id="KW-1185">Reference proteome</keyword>
<comment type="caution">
    <text evidence="2">Lacks conserved residue(s) required for the propagation of feature annotation.</text>
</comment>
<dbReference type="Proteomes" id="UP000318571">
    <property type="component" value="Chromosome 8"/>
</dbReference>
<comment type="caution">
    <text evidence="5">The sequence shown here is derived from an EMBL/GenBank/DDBJ whole genome shotgun (WGS) entry which is preliminary data.</text>
</comment>
<proteinExistence type="predicted"/>
<dbReference type="InterPro" id="IPR000859">
    <property type="entry name" value="CUB_dom"/>
</dbReference>
<feature type="domain" description="CUB" evidence="4">
    <location>
        <begin position="98"/>
        <end position="223"/>
    </location>
</feature>
<evidence type="ECO:0000256" key="1">
    <source>
        <dbReference type="ARBA" id="ARBA00023157"/>
    </source>
</evidence>
<dbReference type="OrthoDB" id="2105077at2759"/>
<dbReference type="EMBL" id="VCGU01000459">
    <property type="protein sequence ID" value="TRY61732.1"/>
    <property type="molecule type" value="Genomic_DNA"/>
</dbReference>
<dbReference type="PANTHER" id="PTHR33236:SF5">
    <property type="entry name" value="CUB DOMAIN-CONTAINING PROTEIN"/>
    <property type="match status" value="1"/>
</dbReference>
<dbReference type="SUPFAM" id="SSF49854">
    <property type="entry name" value="Spermadhesin, CUB domain"/>
    <property type="match status" value="1"/>
</dbReference>
<dbReference type="InterPro" id="IPR058698">
    <property type="entry name" value="CUB_metazoa"/>
</dbReference>
<reference evidence="5 6" key="1">
    <citation type="journal article" date="2018" name="Nat. Ecol. Evol.">
        <title>Genomic signatures of mitonuclear coevolution across populations of Tigriopus californicus.</title>
        <authorList>
            <person name="Barreto F.S."/>
            <person name="Watson E.T."/>
            <person name="Lima T.G."/>
            <person name="Willett C.S."/>
            <person name="Edmands S."/>
            <person name="Li W."/>
            <person name="Burton R.S."/>
        </authorList>
    </citation>
    <scope>NUCLEOTIDE SEQUENCE [LARGE SCALE GENOMIC DNA]</scope>
    <source>
        <strain evidence="5 6">San Diego</strain>
    </source>
</reference>
<dbReference type="OMA" id="YTHRILF"/>
<dbReference type="Pfam" id="PF26080">
    <property type="entry name" value="CUB_animal"/>
    <property type="match status" value="1"/>
</dbReference>
<dbReference type="Gene3D" id="2.60.120.290">
    <property type="entry name" value="Spermadhesin, CUB domain"/>
    <property type="match status" value="1"/>
</dbReference>
<evidence type="ECO:0000256" key="3">
    <source>
        <dbReference type="SAM" id="SignalP"/>
    </source>
</evidence>
<dbReference type="PROSITE" id="PS01180">
    <property type="entry name" value="CUB"/>
    <property type="match status" value="1"/>
</dbReference>
<organism evidence="5 6">
    <name type="scientific">Tigriopus californicus</name>
    <name type="common">Marine copepod</name>
    <dbReference type="NCBI Taxonomy" id="6832"/>
    <lineage>
        <taxon>Eukaryota</taxon>
        <taxon>Metazoa</taxon>
        <taxon>Ecdysozoa</taxon>
        <taxon>Arthropoda</taxon>
        <taxon>Crustacea</taxon>
        <taxon>Multicrustacea</taxon>
        <taxon>Hexanauplia</taxon>
        <taxon>Copepoda</taxon>
        <taxon>Harpacticoida</taxon>
        <taxon>Harpacticidae</taxon>
        <taxon>Tigriopus</taxon>
    </lineage>
</organism>
<dbReference type="InterPro" id="IPR035914">
    <property type="entry name" value="Sperma_CUB_dom_sf"/>
</dbReference>
<feature type="chain" id="PRO_5022014521" description="CUB domain-containing protein" evidence="3">
    <location>
        <begin position="23"/>
        <end position="445"/>
    </location>
</feature>
<name>A0A553N8G1_TIGCA</name>
<accession>A0A553N8G1</accession>
<dbReference type="AlphaFoldDB" id="A0A553N8G1"/>
<protein>
    <recommendedName>
        <fullName evidence="4">CUB domain-containing protein</fullName>
    </recommendedName>
</protein>
<evidence type="ECO:0000256" key="2">
    <source>
        <dbReference type="PROSITE-ProRule" id="PRU00059"/>
    </source>
</evidence>
<dbReference type="Pfam" id="PF00431">
    <property type="entry name" value="CUB"/>
    <property type="match status" value="1"/>
</dbReference>
<sequence>MKDLSTLIHLTCLLFLASIALAAENLTKSTSILGSARDKRFLGLFNLIQFANTQCNASATSELSGVCYTQSECQSFGGRAAGDCALGFGVCCVFEYDCNSLRPAPRDVFYFQNANFPNDQSDPSMCLFGISILNANICQLRLDFEEFDLDSGSSLTSPCDRDSLEILSTGMSDLGMGKLCGNNQDQHLYIPVINDRSQPMIRIMTEDRMLNVSQPYKYRIRVTQIDCNSKDPLMNALKAPDNCLQYFVERRGTIQSFNWRPDLPRVYQKNQNYAICFRREPSDCQMSLKRAQNAPAFSTSVGQATGYTKFCAVDNGCGFEECSKALTGIIGSVTLDHLQINAFHRSSAMPATPVQGKSEYEASAFFCGVGLGADTPGIGDGEDIRDGVIVQSKGPFVLRFFTDDENGQPNTPTVPTPGPQKINELGFSIDYQIMGNCQNLDIGIL</sequence>
<evidence type="ECO:0000313" key="6">
    <source>
        <dbReference type="Proteomes" id="UP000318571"/>
    </source>
</evidence>
<keyword evidence="1" id="KW-1015">Disulfide bond</keyword>
<dbReference type="PANTHER" id="PTHR33236">
    <property type="entry name" value="INTRAFLAGELLAR TRANSPORT PROTEIN 122 FAMILY PROTEIN-RELATED"/>
    <property type="match status" value="1"/>
</dbReference>
<evidence type="ECO:0000313" key="5">
    <source>
        <dbReference type="EMBL" id="TRY61732.1"/>
    </source>
</evidence>
<feature type="signal peptide" evidence="3">
    <location>
        <begin position="1"/>
        <end position="22"/>
    </location>
</feature>